<dbReference type="RefSeq" id="WP_231896888.1">
    <property type="nucleotide sequence ID" value="NZ_AP018165.1"/>
</dbReference>
<dbReference type="Proteomes" id="UP000217954">
    <property type="component" value="Chromosome"/>
</dbReference>
<proteinExistence type="predicted"/>
<reference evidence="3" key="1">
    <citation type="journal article" date="2017" name="Genome Announc.">
        <title>Complete Genome Sequence of Mycobacterium stephanolepidis.</title>
        <authorList>
            <person name="Fukano H."/>
            <person name="Yoshida M."/>
            <person name="Katayama Y."/>
            <person name="Omatsu T."/>
            <person name="Mizutani T."/>
            <person name="Kurata O."/>
            <person name="Wada S."/>
            <person name="Hoshino Y."/>
        </authorList>
    </citation>
    <scope>NUCLEOTIDE SEQUENCE [LARGE SCALE GENOMIC DNA]</scope>
    <source>
        <strain evidence="3">NJB0901</strain>
    </source>
</reference>
<protein>
    <submittedName>
        <fullName evidence="2">Uncharacterized protein</fullName>
    </submittedName>
</protein>
<feature type="compositionally biased region" description="Polar residues" evidence="1">
    <location>
        <begin position="118"/>
        <end position="128"/>
    </location>
</feature>
<dbReference type="AlphaFoldDB" id="A0A1Z4EZ43"/>
<evidence type="ECO:0000256" key="1">
    <source>
        <dbReference type="SAM" id="MobiDB-lite"/>
    </source>
</evidence>
<sequence length="128" mass="14003">MTESDIEEFGRKVQRAQYELEQIRGTGFSGHIKVEVDAAGKLLSVRSPDSAAIMEAYRQAVSEAEAKAQEVSQEVLTDPLAASVRGLLEAHNAQLEADRRAKEDKTPERGSHSEMTHSDGNASQLVRP</sequence>
<organism evidence="2 3">
    <name type="scientific">[Mycobacterium] stephanolepidis</name>
    <dbReference type="NCBI Taxonomy" id="1520670"/>
    <lineage>
        <taxon>Bacteria</taxon>
        <taxon>Bacillati</taxon>
        <taxon>Actinomycetota</taxon>
        <taxon>Actinomycetes</taxon>
        <taxon>Mycobacteriales</taxon>
        <taxon>Mycobacteriaceae</taxon>
        <taxon>Mycobacteroides</taxon>
    </lineage>
</organism>
<dbReference type="SUPFAM" id="SSF82607">
    <property type="entry name" value="YbaB-like"/>
    <property type="match status" value="1"/>
</dbReference>
<keyword evidence="3" id="KW-1185">Reference proteome</keyword>
<dbReference type="KEGG" id="mste:MSTE_02913"/>
<reference evidence="2 3" key="2">
    <citation type="journal article" date="2017" name="Int. J. Syst. Evol. Microbiol.">
        <title>Mycobacterium stephanolepidis sp. nov., a rapidly growing species related to Mycobacterium chelonae, isolated from marine teleost fish, Stephanolepis cirrhifer.</title>
        <authorList>
            <person name="Fukano H."/>
            <person name="Wada S."/>
            <person name="Kurata O."/>
            <person name="Katayama K."/>
            <person name="Fujiwara N."/>
            <person name="Hoshino Y."/>
        </authorList>
    </citation>
    <scope>NUCLEOTIDE SEQUENCE [LARGE SCALE GENOMIC DNA]</scope>
    <source>
        <strain evidence="2 3">NJB0901</strain>
    </source>
</reference>
<name>A0A1Z4EZ43_9MYCO</name>
<evidence type="ECO:0000313" key="3">
    <source>
        <dbReference type="Proteomes" id="UP000217954"/>
    </source>
</evidence>
<feature type="compositionally biased region" description="Basic and acidic residues" evidence="1">
    <location>
        <begin position="96"/>
        <end position="117"/>
    </location>
</feature>
<dbReference type="InterPro" id="IPR036894">
    <property type="entry name" value="YbaB-like_sf"/>
</dbReference>
<feature type="region of interest" description="Disordered" evidence="1">
    <location>
        <begin position="92"/>
        <end position="128"/>
    </location>
</feature>
<accession>A0A1Z4EZ43</accession>
<gene>
    <name evidence="2" type="ORF">MSTE_02913</name>
</gene>
<evidence type="ECO:0000313" key="2">
    <source>
        <dbReference type="EMBL" id="BAX98218.1"/>
    </source>
</evidence>
<dbReference type="EMBL" id="AP018165">
    <property type="protein sequence ID" value="BAX98218.1"/>
    <property type="molecule type" value="Genomic_DNA"/>
</dbReference>